<protein>
    <submittedName>
        <fullName evidence="2">Glycosyltransferase family 2 protein</fullName>
    </submittedName>
</protein>
<reference evidence="3" key="1">
    <citation type="journal article" date="2019" name="Int. J. Syst. Evol. Microbiol.">
        <title>The Global Catalogue of Microorganisms (GCM) 10K type strain sequencing project: providing services to taxonomists for standard genome sequencing and annotation.</title>
        <authorList>
            <consortium name="The Broad Institute Genomics Platform"/>
            <consortium name="The Broad Institute Genome Sequencing Center for Infectious Disease"/>
            <person name="Wu L."/>
            <person name="Ma J."/>
        </authorList>
    </citation>
    <scope>NUCLEOTIDE SEQUENCE [LARGE SCALE GENOMIC DNA]</scope>
    <source>
        <strain evidence="3">KCTC 42423</strain>
    </source>
</reference>
<dbReference type="Proteomes" id="UP001597459">
    <property type="component" value="Unassembled WGS sequence"/>
</dbReference>
<organism evidence="2 3">
    <name type="scientific">Aquimarina hainanensis</name>
    <dbReference type="NCBI Taxonomy" id="1578017"/>
    <lineage>
        <taxon>Bacteria</taxon>
        <taxon>Pseudomonadati</taxon>
        <taxon>Bacteroidota</taxon>
        <taxon>Flavobacteriia</taxon>
        <taxon>Flavobacteriales</taxon>
        <taxon>Flavobacteriaceae</taxon>
        <taxon>Aquimarina</taxon>
    </lineage>
</organism>
<proteinExistence type="predicted"/>
<dbReference type="EMBL" id="JBHULX010000039">
    <property type="protein sequence ID" value="MFD2592634.1"/>
    <property type="molecule type" value="Genomic_DNA"/>
</dbReference>
<dbReference type="Gene3D" id="3.90.550.10">
    <property type="entry name" value="Spore Coat Polysaccharide Biosynthesis Protein SpsA, Chain A"/>
    <property type="match status" value="1"/>
</dbReference>
<comment type="caution">
    <text evidence="2">The sequence shown here is derived from an EMBL/GenBank/DDBJ whole genome shotgun (WGS) entry which is preliminary data.</text>
</comment>
<sequence length="337" mass="38961">MVKDIIDSKKLSIIIPMYNVAQYLETCVASVQRQGLDEADYEILMINDGSPDNCEQKAKQLSSRYSVIKVISQENKGLGGARNTGIEHAIGTYLLFLDADDIYIDGVIPSLINIATANQLDILEYGAQGVDEQGNVIYEVAYDGGGEVKSGVLYYRDMKYMNSACNKLYRRSFLVDNKLVFLEKIYGEDFEFNTRALYFAERCMAIDTIVAKFLQTAGSITRSTDINKKRKYVEDLILILQNIKNFREKNEIKNKENTAFFDERMTMTNIDLFFQMFKYNFPFKEVTSVKQRLEKENLLYINHKVTDRNKNLFRKYLLGYNLFFFKQASMLKKMLGK</sequence>
<dbReference type="CDD" id="cd00761">
    <property type="entry name" value="Glyco_tranf_GTA_type"/>
    <property type="match status" value="1"/>
</dbReference>
<dbReference type="SUPFAM" id="SSF53448">
    <property type="entry name" value="Nucleotide-diphospho-sugar transferases"/>
    <property type="match status" value="1"/>
</dbReference>
<evidence type="ECO:0000313" key="2">
    <source>
        <dbReference type="EMBL" id="MFD2592634.1"/>
    </source>
</evidence>
<feature type="domain" description="Glycosyltransferase 2-like" evidence="1">
    <location>
        <begin position="12"/>
        <end position="172"/>
    </location>
</feature>
<dbReference type="PANTHER" id="PTHR22916">
    <property type="entry name" value="GLYCOSYLTRANSFERASE"/>
    <property type="match status" value="1"/>
</dbReference>
<dbReference type="Pfam" id="PF00535">
    <property type="entry name" value="Glycos_transf_2"/>
    <property type="match status" value="1"/>
</dbReference>
<dbReference type="InterPro" id="IPR029044">
    <property type="entry name" value="Nucleotide-diphossugar_trans"/>
</dbReference>
<accession>A0ABW5NCP3</accession>
<gene>
    <name evidence="2" type="ORF">ACFSTE_17495</name>
</gene>
<dbReference type="InterPro" id="IPR001173">
    <property type="entry name" value="Glyco_trans_2-like"/>
</dbReference>
<dbReference type="RefSeq" id="WP_378254681.1">
    <property type="nucleotide sequence ID" value="NZ_JBHSJV010000001.1"/>
</dbReference>
<name>A0ABW5NCP3_9FLAO</name>
<evidence type="ECO:0000259" key="1">
    <source>
        <dbReference type="Pfam" id="PF00535"/>
    </source>
</evidence>
<keyword evidence="3" id="KW-1185">Reference proteome</keyword>
<evidence type="ECO:0000313" key="3">
    <source>
        <dbReference type="Proteomes" id="UP001597459"/>
    </source>
</evidence>